<name>A0ABV6B1A1_9DEIO</name>
<accession>A0ABV6B1A1</accession>
<gene>
    <name evidence="1" type="ORF">ACFFLM_16295</name>
</gene>
<comment type="caution">
    <text evidence="1">The sequence shown here is derived from an EMBL/GenBank/DDBJ whole genome shotgun (WGS) entry which is preliminary data.</text>
</comment>
<evidence type="ECO:0000313" key="2">
    <source>
        <dbReference type="Proteomes" id="UP001589733"/>
    </source>
</evidence>
<dbReference type="Proteomes" id="UP001589733">
    <property type="component" value="Unassembled WGS sequence"/>
</dbReference>
<evidence type="ECO:0000313" key="1">
    <source>
        <dbReference type="EMBL" id="MFB9993528.1"/>
    </source>
</evidence>
<dbReference type="RefSeq" id="WP_380012536.1">
    <property type="nucleotide sequence ID" value="NZ_JBHLYR010000051.1"/>
</dbReference>
<proteinExistence type="predicted"/>
<reference evidence="1 2" key="1">
    <citation type="submission" date="2024-09" db="EMBL/GenBank/DDBJ databases">
        <authorList>
            <person name="Sun Q."/>
            <person name="Mori K."/>
        </authorList>
    </citation>
    <scope>NUCLEOTIDE SEQUENCE [LARGE SCALE GENOMIC DNA]</scope>
    <source>
        <strain evidence="1 2">JCM 13503</strain>
    </source>
</reference>
<protein>
    <submittedName>
        <fullName evidence="1">Uncharacterized protein</fullName>
    </submittedName>
</protein>
<keyword evidence="2" id="KW-1185">Reference proteome</keyword>
<dbReference type="EMBL" id="JBHLYR010000051">
    <property type="protein sequence ID" value="MFB9993528.1"/>
    <property type="molecule type" value="Genomic_DNA"/>
</dbReference>
<organism evidence="1 2">
    <name type="scientific">Deinococcus oregonensis</name>
    <dbReference type="NCBI Taxonomy" id="1805970"/>
    <lineage>
        <taxon>Bacteria</taxon>
        <taxon>Thermotogati</taxon>
        <taxon>Deinococcota</taxon>
        <taxon>Deinococci</taxon>
        <taxon>Deinococcales</taxon>
        <taxon>Deinococcaceae</taxon>
        <taxon>Deinococcus</taxon>
    </lineage>
</organism>
<sequence length="132" mass="14350">MRRSFQIPTLPGTLKPLLEIQLGTGILAAQYAGEEGECEVFALETARGPHTVRVCRRGIPNLFFAEVQALAQQRAAGQEDVPEVIAFADTPYAGLGAPGQAAPAFLLLKSRLNISIYNKSVDFLKHREDDEA</sequence>